<organism evidence="3">
    <name type="scientific">Magallana gigas</name>
    <name type="common">Pacific oyster</name>
    <name type="synonym">Crassostrea gigas</name>
    <dbReference type="NCBI Taxonomy" id="29159"/>
    <lineage>
        <taxon>Eukaryota</taxon>
        <taxon>Metazoa</taxon>
        <taxon>Spiralia</taxon>
        <taxon>Lophotrochozoa</taxon>
        <taxon>Mollusca</taxon>
        <taxon>Bivalvia</taxon>
        <taxon>Autobranchia</taxon>
        <taxon>Pteriomorphia</taxon>
        <taxon>Ostreida</taxon>
        <taxon>Ostreoidea</taxon>
        <taxon>Ostreidae</taxon>
        <taxon>Magallana</taxon>
    </lineage>
</organism>
<evidence type="ECO:0000256" key="2">
    <source>
        <dbReference type="SAM" id="Phobius"/>
    </source>
</evidence>
<dbReference type="EMBL" id="JH818607">
    <property type="protein sequence ID" value="EKC21074.1"/>
    <property type="molecule type" value="Genomic_DNA"/>
</dbReference>
<reference evidence="3" key="1">
    <citation type="journal article" date="2012" name="Nature">
        <title>The oyster genome reveals stress adaptation and complexity of shell formation.</title>
        <authorList>
            <person name="Zhang G."/>
            <person name="Fang X."/>
            <person name="Guo X."/>
            <person name="Li L."/>
            <person name="Luo R."/>
            <person name="Xu F."/>
            <person name="Yang P."/>
            <person name="Zhang L."/>
            <person name="Wang X."/>
            <person name="Qi H."/>
            <person name="Xiong Z."/>
            <person name="Que H."/>
            <person name="Xie Y."/>
            <person name="Holland P.W."/>
            <person name="Paps J."/>
            <person name="Zhu Y."/>
            <person name="Wu F."/>
            <person name="Chen Y."/>
            <person name="Wang J."/>
            <person name="Peng C."/>
            <person name="Meng J."/>
            <person name="Yang L."/>
            <person name="Liu J."/>
            <person name="Wen B."/>
            <person name="Zhang N."/>
            <person name="Huang Z."/>
            <person name="Zhu Q."/>
            <person name="Feng Y."/>
            <person name="Mount A."/>
            <person name="Hedgecock D."/>
            <person name="Xu Z."/>
            <person name="Liu Y."/>
            <person name="Domazet-Loso T."/>
            <person name="Du Y."/>
            <person name="Sun X."/>
            <person name="Zhang S."/>
            <person name="Liu B."/>
            <person name="Cheng P."/>
            <person name="Jiang X."/>
            <person name="Li J."/>
            <person name="Fan D."/>
            <person name="Wang W."/>
            <person name="Fu W."/>
            <person name="Wang T."/>
            <person name="Wang B."/>
            <person name="Zhang J."/>
            <person name="Peng Z."/>
            <person name="Li Y."/>
            <person name="Li N."/>
            <person name="Wang J."/>
            <person name="Chen M."/>
            <person name="He Y."/>
            <person name="Tan F."/>
            <person name="Song X."/>
            <person name="Zheng Q."/>
            <person name="Huang R."/>
            <person name="Yang H."/>
            <person name="Du X."/>
            <person name="Chen L."/>
            <person name="Yang M."/>
            <person name="Gaffney P.M."/>
            <person name="Wang S."/>
            <person name="Luo L."/>
            <person name="She Z."/>
            <person name="Ming Y."/>
            <person name="Huang W."/>
            <person name="Zhang S."/>
            <person name="Huang B."/>
            <person name="Zhang Y."/>
            <person name="Qu T."/>
            <person name="Ni P."/>
            <person name="Miao G."/>
            <person name="Wang J."/>
            <person name="Wang Q."/>
            <person name="Steinberg C.E."/>
            <person name="Wang H."/>
            <person name="Li N."/>
            <person name="Qian L."/>
            <person name="Zhang G."/>
            <person name="Li Y."/>
            <person name="Yang H."/>
            <person name="Liu X."/>
            <person name="Wang J."/>
            <person name="Yin Y."/>
            <person name="Wang J."/>
        </authorList>
    </citation>
    <scope>NUCLEOTIDE SEQUENCE [LARGE SCALE GENOMIC DNA]</scope>
    <source>
        <strain evidence="3">05x7-T-G4-1.051#20</strain>
    </source>
</reference>
<dbReference type="InParanoid" id="K1PQH2"/>
<keyword evidence="2" id="KW-0472">Membrane</keyword>
<keyword evidence="2" id="KW-1133">Transmembrane helix</keyword>
<gene>
    <name evidence="3" type="ORF">CGI_10004642</name>
</gene>
<feature type="transmembrane region" description="Helical" evidence="2">
    <location>
        <begin position="82"/>
        <end position="104"/>
    </location>
</feature>
<keyword evidence="2" id="KW-0812">Transmembrane</keyword>
<sequence>MLPLTTEYLTTGRKTPTTKRMTTSTGKITTPTKKILSTIVKKTTPNREITTLTQKINSTEKGSTNIPFVTQITKSDNDEGTIAALGTIAGVSLIANVILSILLFRSCRRVSVGYDTTPIYGNENVSNTDQTEMYSGLDFKEDRCAYQTLTRLPTLLEAVQEKLVTKFREMNSVMGKQVRTINLNF</sequence>
<dbReference type="HOGENOM" id="CLU_1462699_0_0_1"/>
<protein>
    <submittedName>
        <fullName evidence="3">Uncharacterized protein</fullName>
    </submittedName>
</protein>
<feature type="region of interest" description="Disordered" evidence="1">
    <location>
        <begin position="1"/>
        <end position="27"/>
    </location>
</feature>
<evidence type="ECO:0000313" key="3">
    <source>
        <dbReference type="EMBL" id="EKC21074.1"/>
    </source>
</evidence>
<feature type="compositionally biased region" description="Low complexity" evidence="1">
    <location>
        <begin position="10"/>
        <end position="27"/>
    </location>
</feature>
<name>K1PQH2_MAGGI</name>
<dbReference type="AlphaFoldDB" id="K1PQH2"/>
<proteinExistence type="predicted"/>
<accession>K1PQH2</accession>
<evidence type="ECO:0000256" key="1">
    <source>
        <dbReference type="SAM" id="MobiDB-lite"/>
    </source>
</evidence>